<dbReference type="InterPro" id="IPR010619">
    <property type="entry name" value="ThrE-like_N"/>
</dbReference>
<feature type="transmembrane region" description="Helical" evidence="6">
    <location>
        <begin position="29"/>
        <end position="55"/>
    </location>
</feature>
<reference evidence="9 10" key="1">
    <citation type="submission" date="2020-01" db="EMBL/GenBank/DDBJ databases">
        <authorList>
            <person name="Gupta K D."/>
        </authorList>
    </citation>
    <scope>NUCLEOTIDE SEQUENCE [LARGE SCALE GENOMIC DNA]</scope>
</reference>
<evidence type="ECO:0000259" key="7">
    <source>
        <dbReference type="Pfam" id="PF06738"/>
    </source>
</evidence>
<dbReference type="EMBL" id="CACVBS010000065">
    <property type="protein sequence ID" value="CAA7268015.1"/>
    <property type="molecule type" value="Genomic_DNA"/>
</dbReference>
<feature type="domain" description="Threonine/Serine exporter ThrE" evidence="8">
    <location>
        <begin position="197"/>
        <end position="281"/>
    </location>
</feature>
<dbReference type="Proteomes" id="UP000467700">
    <property type="component" value="Unassembled WGS sequence"/>
</dbReference>
<keyword evidence="4 6" id="KW-0472">Membrane</keyword>
<gene>
    <name evidence="9" type="ORF">AAE3_LOCUS10249</name>
</gene>
<dbReference type="GO" id="GO:0016020">
    <property type="term" value="C:membrane"/>
    <property type="evidence" value="ECO:0007669"/>
    <property type="project" value="UniProtKB-SubCell"/>
</dbReference>
<proteinExistence type="inferred from homology"/>
<feature type="domain" description="Threonine/serine exporter-like N-terminal" evidence="7">
    <location>
        <begin position="2"/>
        <end position="87"/>
    </location>
</feature>
<evidence type="ECO:0000256" key="3">
    <source>
        <dbReference type="ARBA" id="ARBA00022989"/>
    </source>
</evidence>
<evidence type="ECO:0000256" key="4">
    <source>
        <dbReference type="ARBA" id="ARBA00023136"/>
    </source>
</evidence>
<dbReference type="AlphaFoldDB" id="A0A8S0W2W6"/>
<comment type="caution">
    <text evidence="9">The sequence shown here is derived from an EMBL/GenBank/DDBJ whole genome shotgun (WGS) entry which is preliminary data.</text>
</comment>
<evidence type="ECO:0000313" key="9">
    <source>
        <dbReference type="EMBL" id="CAA7268015.1"/>
    </source>
</evidence>
<dbReference type="PANTHER" id="PTHR31082">
    <property type="entry name" value="PHEROMONE-REGULATED MEMBRANE PROTEIN 10"/>
    <property type="match status" value="1"/>
</dbReference>
<evidence type="ECO:0000313" key="10">
    <source>
        <dbReference type="Proteomes" id="UP000467700"/>
    </source>
</evidence>
<evidence type="ECO:0000256" key="6">
    <source>
        <dbReference type="SAM" id="Phobius"/>
    </source>
</evidence>
<feature type="transmembrane region" description="Helical" evidence="6">
    <location>
        <begin position="260"/>
        <end position="285"/>
    </location>
</feature>
<comment type="similarity">
    <text evidence="5">Belongs to the ThrE exporter (TC 2.A.79) family.</text>
</comment>
<evidence type="ECO:0000256" key="5">
    <source>
        <dbReference type="ARBA" id="ARBA00034125"/>
    </source>
</evidence>
<evidence type="ECO:0000256" key="2">
    <source>
        <dbReference type="ARBA" id="ARBA00022692"/>
    </source>
</evidence>
<keyword evidence="3 6" id="KW-1133">Transmembrane helix</keyword>
<dbReference type="OrthoDB" id="413008at2759"/>
<sequence>MYANVYEISVSIVVAFVARGLSNIPGDIFCYSAISSAGVVVILPGFTVLISALELMSKNIFCGSVRIVYAIIYTLFLGFGLTIGSDFYLVIDSQARRNYFRSTFPQRLNYTHGQFIASNGTSPFMPISGVLAQGHAGANLPDHTVAFAILPGHGGDSLCLGGTFSSWSQFIRSAHRFRISNIGAAFTSLVLPGRTDIVSAAGAFVIGSLGNIYSRVVRGTAFTSMVTGVLFLVPSGIAQGGGVTQTYHSSAEQYSSGFSLALRMITVAAGVTIGLFVSQVVVYLFGTRKNAAHFAF</sequence>
<feature type="transmembrane region" description="Helical" evidence="6">
    <location>
        <begin position="67"/>
        <end position="91"/>
    </location>
</feature>
<dbReference type="InterPro" id="IPR024528">
    <property type="entry name" value="ThrE_2"/>
</dbReference>
<feature type="transmembrane region" description="Helical" evidence="6">
    <location>
        <begin position="221"/>
        <end position="240"/>
    </location>
</feature>
<dbReference type="Pfam" id="PF12821">
    <property type="entry name" value="ThrE_2"/>
    <property type="match status" value="1"/>
</dbReference>
<protein>
    <recommendedName>
        <fullName evidence="11">Pheromone-regulated membrane protein</fullName>
    </recommendedName>
</protein>
<dbReference type="PANTHER" id="PTHR31082:SF4">
    <property type="entry name" value="PHEROMONE-REGULATED MEMBRANE PROTEIN 10"/>
    <property type="match status" value="1"/>
</dbReference>
<name>A0A8S0W2W6_CYCAE</name>
<keyword evidence="10" id="KW-1185">Reference proteome</keyword>
<evidence type="ECO:0008006" key="11">
    <source>
        <dbReference type="Google" id="ProtNLM"/>
    </source>
</evidence>
<evidence type="ECO:0000259" key="8">
    <source>
        <dbReference type="Pfam" id="PF12821"/>
    </source>
</evidence>
<keyword evidence="2 6" id="KW-0812">Transmembrane</keyword>
<dbReference type="GO" id="GO:0022857">
    <property type="term" value="F:transmembrane transporter activity"/>
    <property type="evidence" value="ECO:0007669"/>
    <property type="project" value="InterPro"/>
</dbReference>
<evidence type="ECO:0000256" key="1">
    <source>
        <dbReference type="ARBA" id="ARBA00004141"/>
    </source>
</evidence>
<comment type="subcellular location">
    <subcellularLocation>
        <location evidence="1">Membrane</location>
        <topology evidence="1">Multi-pass membrane protein</topology>
    </subcellularLocation>
</comment>
<dbReference type="Pfam" id="PF06738">
    <property type="entry name" value="ThrE"/>
    <property type="match status" value="1"/>
</dbReference>
<accession>A0A8S0W2W6</accession>
<organism evidence="9 10">
    <name type="scientific">Cyclocybe aegerita</name>
    <name type="common">Black poplar mushroom</name>
    <name type="synonym">Agrocybe aegerita</name>
    <dbReference type="NCBI Taxonomy" id="1973307"/>
    <lineage>
        <taxon>Eukaryota</taxon>
        <taxon>Fungi</taxon>
        <taxon>Dikarya</taxon>
        <taxon>Basidiomycota</taxon>
        <taxon>Agaricomycotina</taxon>
        <taxon>Agaricomycetes</taxon>
        <taxon>Agaricomycetidae</taxon>
        <taxon>Agaricales</taxon>
        <taxon>Agaricineae</taxon>
        <taxon>Bolbitiaceae</taxon>
        <taxon>Cyclocybe</taxon>
    </lineage>
</organism>
<dbReference type="InterPro" id="IPR051361">
    <property type="entry name" value="ThrE/Ser_Exporter"/>
</dbReference>